<dbReference type="CDD" id="cd06460">
    <property type="entry name" value="M32_Taq"/>
    <property type="match status" value="1"/>
</dbReference>
<keyword evidence="3 8" id="KW-0479">Metal-binding</keyword>
<dbReference type="FunFam" id="1.10.1370.30:FF:000003">
    <property type="entry name" value="Thermostable carboxypeptidase 1"/>
    <property type="match status" value="1"/>
</dbReference>
<dbReference type="PANTHER" id="PTHR34217:SF1">
    <property type="entry name" value="CARBOXYPEPTIDASE 1"/>
    <property type="match status" value="1"/>
</dbReference>
<feature type="binding site" evidence="9">
    <location>
        <position position="266"/>
    </location>
    <ligand>
        <name>Zn(2+)</name>
        <dbReference type="ChEBI" id="CHEBI:29105"/>
        <note>catalytic</note>
    </ligand>
</feature>
<keyword evidence="2 8" id="KW-0645">Protease</keyword>
<dbReference type="Gene3D" id="1.10.1370.30">
    <property type="match status" value="1"/>
</dbReference>
<evidence type="ECO:0000256" key="9">
    <source>
        <dbReference type="PIRSR" id="PIRSR006615-1"/>
    </source>
</evidence>
<dbReference type="Proteomes" id="UP000028542">
    <property type="component" value="Unassembled WGS sequence"/>
</dbReference>
<dbReference type="PRINTS" id="PR00998">
    <property type="entry name" value="CRBOXYPTASET"/>
</dbReference>
<dbReference type="eggNOG" id="COG2317">
    <property type="taxonomic scope" value="Bacteria"/>
</dbReference>
<evidence type="ECO:0000256" key="10">
    <source>
        <dbReference type="PIRSR" id="PIRSR006615-2"/>
    </source>
</evidence>
<name>A0A084J9T5_9CLOT</name>
<feature type="active site" description="Proton donor/acceptor" evidence="10">
    <location>
        <position position="267"/>
    </location>
</feature>
<evidence type="ECO:0000313" key="12">
    <source>
        <dbReference type="Proteomes" id="UP000028542"/>
    </source>
</evidence>
<dbReference type="AlphaFoldDB" id="A0A084J9T5"/>
<evidence type="ECO:0000256" key="5">
    <source>
        <dbReference type="ARBA" id="ARBA00023049"/>
    </source>
</evidence>
<feature type="binding site" evidence="9">
    <location>
        <position position="296"/>
    </location>
    <ligand>
        <name>Zn(2+)</name>
        <dbReference type="ChEBI" id="CHEBI:29105"/>
        <note>catalytic</note>
    </ligand>
</feature>
<protein>
    <recommendedName>
        <fullName evidence="8">Metal-dependent carboxypeptidase</fullName>
        <ecNumber evidence="8">3.4.17.19</ecNumber>
    </recommendedName>
</protein>
<dbReference type="InterPro" id="IPR001333">
    <property type="entry name" value="Peptidase_M32_Taq"/>
</dbReference>
<dbReference type="PIRSF" id="PIRSF006615">
    <property type="entry name" value="Zn_crbxpep_Taq"/>
    <property type="match status" value="1"/>
</dbReference>
<organism evidence="11 12">
    <name type="scientific">Clostridium sulfidigenes</name>
    <dbReference type="NCBI Taxonomy" id="318464"/>
    <lineage>
        <taxon>Bacteria</taxon>
        <taxon>Bacillati</taxon>
        <taxon>Bacillota</taxon>
        <taxon>Clostridia</taxon>
        <taxon>Eubacteriales</taxon>
        <taxon>Clostridiaceae</taxon>
        <taxon>Clostridium</taxon>
    </lineage>
</organism>
<reference evidence="11 12" key="1">
    <citation type="submission" date="2014-07" db="EMBL/GenBank/DDBJ databases">
        <title>Draft genome of Clostridium sulfidigenes 113A isolated from sediments associated with methane hydrate from Krishna Godavari basin.</title>
        <authorList>
            <person name="Honkalas V.S."/>
            <person name="Dabir A.P."/>
            <person name="Arora P."/>
            <person name="Dhakephalkar P.K."/>
        </authorList>
    </citation>
    <scope>NUCLEOTIDE SEQUENCE [LARGE SCALE GENOMIC DNA]</scope>
    <source>
        <strain evidence="11 12">113A</strain>
    </source>
</reference>
<dbReference type="GO" id="GO:0006508">
    <property type="term" value="P:proteolysis"/>
    <property type="evidence" value="ECO:0007669"/>
    <property type="project" value="UniProtKB-UniRule"/>
</dbReference>
<comment type="function">
    <text evidence="8">Broad specificity carboxypetidase that releases amino acids sequentially from the C-terminus, including neutral, aromatic, polar and basic residues.</text>
</comment>
<dbReference type="Pfam" id="PF02074">
    <property type="entry name" value="Peptidase_M32"/>
    <property type="match status" value="1"/>
</dbReference>
<sequence>MENINEKLNEVKEHIKNVTYLIHAESLIHWDMQTGIPSKAIDGRIEVVGYLYSECIKLMTSSKIGEWIEYFSDKMDKLSFKDKKIIENLKRNYDELIKIPPERNKEYQMLCSTSEAFWKQAKANNDYEGFKPYLAKIIEFNKEFAEYIGYEGNIYNKCLDDYERGLTVDRVDKVFKELRDGIVELLEKIKASKVSIDESFFKKQFPTKDQDEFGKFVLEKLGYDFEAGRLDTTVHPFTTNFGNKDVRITTNYDEHDFRSAFFSNIHEGGHGIYEQNSADDLEYTGVSGGTSMGVHESQSRYYENILGRSKEFWSYFYPEAQKRFPQFEGVNLEDFYKAINKVEPSLIRTEADELTYSIHIIIRYELERAFMNNEITVEELPAAWNEKYKDYLGVEPKNDSEGILQDTHWGAGLIGYFPSYALGNVYGAQFLNKMRQDIPTYDEEVKNGNFAVIKDWLRENIHQFGSLYTPSELIVKVTGEELNPKYFLEYLNKKYGEIYEI</sequence>
<dbReference type="PANTHER" id="PTHR34217">
    <property type="entry name" value="METAL-DEPENDENT CARBOXYPEPTIDASE"/>
    <property type="match status" value="1"/>
</dbReference>
<comment type="similarity">
    <text evidence="7 8">Belongs to the peptidase M32 family.</text>
</comment>
<evidence type="ECO:0000256" key="2">
    <source>
        <dbReference type="ARBA" id="ARBA00022670"/>
    </source>
</evidence>
<feature type="binding site" evidence="9">
    <location>
        <position position="270"/>
    </location>
    <ligand>
        <name>Zn(2+)</name>
        <dbReference type="ChEBI" id="CHEBI:29105"/>
        <note>catalytic</note>
    </ligand>
</feature>
<evidence type="ECO:0000256" key="6">
    <source>
        <dbReference type="ARBA" id="ARBA00052755"/>
    </source>
</evidence>
<evidence type="ECO:0000256" key="1">
    <source>
        <dbReference type="ARBA" id="ARBA00022645"/>
    </source>
</evidence>
<keyword evidence="5 8" id="KW-0482">Metalloprotease</keyword>
<accession>A0A084J9T5</accession>
<keyword evidence="9" id="KW-0862">Zinc</keyword>
<dbReference type="EMBL" id="JPMD01000031">
    <property type="protein sequence ID" value="KEZ85719.1"/>
    <property type="molecule type" value="Genomic_DNA"/>
</dbReference>
<dbReference type="STRING" id="318464.IO99_13015"/>
<dbReference type="GO" id="GO:0008270">
    <property type="term" value="F:zinc ion binding"/>
    <property type="evidence" value="ECO:0007669"/>
    <property type="project" value="UniProtKB-ARBA"/>
</dbReference>
<evidence type="ECO:0000313" key="11">
    <source>
        <dbReference type="EMBL" id="KEZ85719.1"/>
    </source>
</evidence>
<dbReference type="RefSeq" id="WP_198028585.1">
    <property type="nucleotide sequence ID" value="NZ_JPMD01000031.1"/>
</dbReference>
<dbReference type="PROSITE" id="PS52034">
    <property type="entry name" value="PEPTIDASE_M32"/>
    <property type="match status" value="1"/>
</dbReference>
<dbReference type="SUPFAM" id="SSF55486">
    <property type="entry name" value="Metalloproteases ('zincins'), catalytic domain"/>
    <property type="match status" value="1"/>
</dbReference>
<evidence type="ECO:0000256" key="7">
    <source>
        <dbReference type="ARBA" id="ARBA00061580"/>
    </source>
</evidence>
<proteinExistence type="inferred from homology"/>
<dbReference type="GO" id="GO:0004181">
    <property type="term" value="F:metallocarboxypeptidase activity"/>
    <property type="evidence" value="ECO:0007669"/>
    <property type="project" value="UniProtKB-UniRule"/>
</dbReference>
<keyword evidence="12" id="KW-1185">Reference proteome</keyword>
<comment type="catalytic activity">
    <reaction evidence="6 8">
        <text>Release of a C-terminal amino acid with broad specificity, except for -Pro.</text>
        <dbReference type="EC" id="3.4.17.19"/>
    </reaction>
</comment>
<dbReference type="EC" id="3.4.17.19" evidence="8"/>
<comment type="cofactor">
    <cofactor evidence="9">
        <name>Zn(2+)</name>
        <dbReference type="ChEBI" id="CHEBI:29105"/>
    </cofactor>
    <text evidence="9">Binds 1 zinc ion per subunit.</text>
</comment>
<keyword evidence="1 8" id="KW-0121">Carboxypeptidase</keyword>
<comment type="caution">
    <text evidence="11">The sequence shown here is derived from an EMBL/GenBank/DDBJ whole genome shotgun (WGS) entry which is preliminary data.</text>
</comment>
<keyword evidence="4 8" id="KW-0378">Hydrolase</keyword>
<evidence type="ECO:0000256" key="4">
    <source>
        <dbReference type="ARBA" id="ARBA00022801"/>
    </source>
</evidence>
<gene>
    <name evidence="11" type="ORF">IO99_13015</name>
</gene>
<evidence type="ECO:0000256" key="3">
    <source>
        <dbReference type="ARBA" id="ARBA00022723"/>
    </source>
</evidence>
<evidence type="ECO:0000256" key="8">
    <source>
        <dbReference type="PIRNR" id="PIRNR006615"/>
    </source>
</evidence>